<evidence type="ECO:0000313" key="1">
    <source>
        <dbReference type="EMBL" id="MDU0241698.1"/>
    </source>
</evidence>
<protein>
    <submittedName>
        <fullName evidence="1">Uncharacterized protein</fullName>
    </submittedName>
</protein>
<proteinExistence type="predicted"/>
<organism evidence="1 2">
    <name type="scientific">Phocaeicola vulgatus</name>
    <name type="common">Bacteroides vulgatus</name>
    <dbReference type="NCBI Taxonomy" id="821"/>
    <lineage>
        <taxon>Bacteria</taxon>
        <taxon>Pseudomonadati</taxon>
        <taxon>Bacteroidota</taxon>
        <taxon>Bacteroidia</taxon>
        <taxon>Bacteroidales</taxon>
        <taxon>Bacteroidaceae</taxon>
        <taxon>Phocaeicola</taxon>
    </lineage>
</organism>
<sequence length="68" mass="7762">MTTKEIAFYYKNLPNGEKGRFTAHISLELGGSPHSWQQKFLKWFNEEKIIPPAIATALSLIIEGGKWK</sequence>
<comment type="caution">
    <text evidence="1">The sequence shown here is derived from an EMBL/GenBank/DDBJ whole genome shotgun (WGS) entry which is preliminary data.</text>
</comment>
<name>A0AAE4L9J7_PHOVU</name>
<evidence type="ECO:0000313" key="2">
    <source>
        <dbReference type="Proteomes" id="UP001181239"/>
    </source>
</evidence>
<reference evidence="1" key="1">
    <citation type="submission" date="2023-10" db="EMBL/GenBank/DDBJ databases">
        <title>Genome of Potential pathogenic bacteria in Crohn's disease.</title>
        <authorList>
            <person name="Rodriguez-Palacios A."/>
        </authorList>
    </citation>
    <scope>NUCLEOTIDE SEQUENCE</scope>
    <source>
        <strain evidence="1">CavFT-hAR11</strain>
    </source>
</reference>
<gene>
    <name evidence="1" type="ORF">RVH43_13960</name>
</gene>
<dbReference type="Proteomes" id="UP001181239">
    <property type="component" value="Unassembled WGS sequence"/>
</dbReference>
<accession>A0AAE4L9J7</accession>
<dbReference type="EMBL" id="JAWDET010000006">
    <property type="protein sequence ID" value="MDU0241698.1"/>
    <property type="molecule type" value="Genomic_DNA"/>
</dbReference>
<dbReference type="RefSeq" id="WP_117463294.1">
    <property type="nucleotide sequence ID" value="NZ_JADNKW010000069.1"/>
</dbReference>
<dbReference type="AlphaFoldDB" id="A0AAE4L9J7"/>